<dbReference type="AlphaFoldDB" id="A0A0N4U1W0"/>
<gene>
    <name evidence="3" type="ORF">DME_LOCUS4982</name>
</gene>
<dbReference type="OrthoDB" id="10250504at2759"/>
<dbReference type="EMBL" id="UYYG01001151">
    <property type="protein sequence ID" value="VDN55009.1"/>
    <property type="molecule type" value="Genomic_DNA"/>
</dbReference>
<evidence type="ECO:0000256" key="1">
    <source>
        <dbReference type="ARBA" id="ARBA00022478"/>
    </source>
</evidence>
<evidence type="ECO:0000313" key="5">
    <source>
        <dbReference type="Proteomes" id="UP000274756"/>
    </source>
</evidence>
<organism evidence="4 6">
    <name type="scientific">Dracunculus medinensis</name>
    <name type="common">Guinea worm</name>
    <dbReference type="NCBI Taxonomy" id="318479"/>
    <lineage>
        <taxon>Eukaryota</taxon>
        <taxon>Metazoa</taxon>
        <taxon>Ecdysozoa</taxon>
        <taxon>Nematoda</taxon>
        <taxon>Chromadorea</taxon>
        <taxon>Rhabditida</taxon>
        <taxon>Spirurina</taxon>
        <taxon>Dracunculoidea</taxon>
        <taxon>Dracunculidae</taxon>
        <taxon>Dracunculus</taxon>
    </lineage>
</organism>
<evidence type="ECO:0000313" key="3">
    <source>
        <dbReference type="EMBL" id="VDN55009.1"/>
    </source>
</evidence>
<keyword evidence="1" id="KW-0240">DNA-directed RNA polymerase</keyword>
<dbReference type="GO" id="GO:0000428">
    <property type="term" value="C:DNA-directed RNA polymerase complex"/>
    <property type="evidence" value="ECO:0007669"/>
    <property type="project" value="UniProtKB-KW"/>
</dbReference>
<sequence length="217" mass="24356">MGKRKIFNNEGDDDVNAEKVEMDEESSSSHIDAGCWSKQKLKHKRGNRVICPGIDTLSYKHAKRLMKRNENCGLVEIVDQQHITIGWHQCGNANEAVHQILTRIIGRYYPRLNGIPLAIGKISFPEENHKILADQPCLHIDVCLKIIIFRPVLGKTYDCVVTSISDTIVAANIFNAITFTAHLMNGKKKPNIGDIISIRYVSSNFKGSLCQMKGELL</sequence>
<dbReference type="Proteomes" id="UP000274756">
    <property type="component" value="Unassembled WGS sequence"/>
</dbReference>
<accession>A0A0N4U1W0</accession>
<evidence type="ECO:0000313" key="4">
    <source>
        <dbReference type="Proteomes" id="UP000038040"/>
    </source>
</evidence>
<proteinExistence type="predicted"/>
<keyword evidence="5" id="KW-1185">Reference proteome</keyword>
<dbReference type="InterPro" id="IPR036898">
    <property type="entry name" value="RNA_pol_Rpb7-like_N_sf"/>
</dbReference>
<reference evidence="3 5" key="2">
    <citation type="submission" date="2018-11" db="EMBL/GenBank/DDBJ databases">
        <authorList>
            <consortium name="Pathogen Informatics"/>
        </authorList>
    </citation>
    <scope>NUCLEOTIDE SEQUENCE [LARGE SCALE GENOMIC DNA]</scope>
</reference>
<dbReference type="Proteomes" id="UP000038040">
    <property type="component" value="Unplaced"/>
</dbReference>
<keyword evidence="2" id="KW-0804">Transcription</keyword>
<evidence type="ECO:0000256" key="2">
    <source>
        <dbReference type="ARBA" id="ARBA00023163"/>
    </source>
</evidence>
<reference evidence="6" key="1">
    <citation type="submission" date="2017-02" db="UniProtKB">
        <authorList>
            <consortium name="WormBaseParasite"/>
        </authorList>
    </citation>
    <scope>IDENTIFICATION</scope>
</reference>
<evidence type="ECO:0000313" key="6">
    <source>
        <dbReference type="WBParaSite" id="DME_0000062201-mRNA-1"/>
    </source>
</evidence>
<dbReference type="Gene3D" id="3.30.1490.120">
    <property type="entry name" value="RNA polymerase Rpb7-like, N-terminal domain"/>
    <property type="match status" value="1"/>
</dbReference>
<dbReference type="STRING" id="318479.A0A0N4U1W0"/>
<name>A0A0N4U1W0_DRAME</name>
<dbReference type="WBParaSite" id="DME_0000062201-mRNA-1">
    <property type="protein sequence ID" value="DME_0000062201-mRNA-1"/>
    <property type="gene ID" value="DME_0000062201"/>
</dbReference>
<protein>
    <submittedName>
        <fullName evidence="6">RNA-binding protein</fullName>
    </submittedName>
</protein>